<dbReference type="EMBL" id="JBFDAA010000022">
    <property type="protein sequence ID" value="KAL1110461.1"/>
    <property type="molecule type" value="Genomic_DNA"/>
</dbReference>
<accession>A0ABD0XTF6</accession>
<evidence type="ECO:0000313" key="5">
    <source>
        <dbReference type="Proteomes" id="UP001558652"/>
    </source>
</evidence>
<dbReference type="Proteomes" id="UP001558652">
    <property type="component" value="Unassembled WGS sequence"/>
</dbReference>
<name>A0ABD0XTF6_9HEMI</name>
<dbReference type="SMART" id="SM00248">
    <property type="entry name" value="ANK"/>
    <property type="match status" value="1"/>
</dbReference>
<keyword evidence="5" id="KW-1185">Reference proteome</keyword>
<dbReference type="AlphaFoldDB" id="A0ABD0XTF6"/>
<organism evidence="4 5">
    <name type="scientific">Ranatra chinensis</name>
    <dbReference type="NCBI Taxonomy" id="642074"/>
    <lineage>
        <taxon>Eukaryota</taxon>
        <taxon>Metazoa</taxon>
        <taxon>Ecdysozoa</taxon>
        <taxon>Arthropoda</taxon>
        <taxon>Hexapoda</taxon>
        <taxon>Insecta</taxon>
        <taxon>Pterygota</taxon>
        <taxon>Neoptera</taxon>
        <taxon>Paraneoptera</taxon>
        <taxon>Hemiptera</taxon>
        <taxon>Heteroptera</taxon>
        <taxon>Panheteroptera</taxon>
        <taxon>Nepomorpha</taxon>
        <taxon>Nepidae</taxon>
        <taxon>Ranatrinae</taxon>
        <taxon>Ranatra</taxon>
    </lineage>
</organism>
<dbReference type="PANTHER" id="PTHR24124:SF14">
    <property type="entry name" value="CHROMOSOME UNDETERMINED SCAFFOLD_25, WHOLE GENOME SHOTGUN SEQUENCE"/>
    <property type="match status" value="1"/>
</dbReference>
<proteinExistence type="predicted"/>
<dbReference type="PANTHER" id="PTHR24124">
    <property type="entry name" value="ANKYRIN REPEAT FAMILY A"/>
    <property type="match status" value="1"/>
</dbReference>
<dbReference type="Gene3D" id="1.25.40.20">
    <property type="entry name" value="Ankyrin repeat-containing domain"/>
    <property type="match status" value="1"/>
</dbReference>
<evidence type="ECO:0000256" key="1">
    <source>
        <dbReference type="ARBA" id="ARBA00022737"/>
    </source>
</evidence>
<dbReference type="InterPro" id="IPR002110">
    <property type="entry name" value="Ankyrin_rpt"/>
</dbReference>
<keyword evidence="2 3" id="KW-0040">ANK repeat</keyword>
<protein>
    <submittedName>
        <fullName evidence="4">Uncharacterized protein</fullName>
    </submittedName>
</protein>
<dbReference type="InterPro" id="IPR036770">
    <property type="entry name" value="Ankyrin_rpt-contain_sf"/>
</dbReference>
<evidence type="ECO:0000256" key="2">
    <source>
        <dbReference type="ARBA" id="ARBA00023043"/>
    </source>
</evidence>
<feature type="repeat" description="ANK" evidence="3">
    <location>
        <begin position="50"/>
        <end position="82"/>
    </location>
</feature>
<gene>
    <name evidence="4" type="ORF">AAG570_007991</name>
</gene>
<dbReference type="PROSITE" id="PS50088">
    <property type="entry name" value="ANK_REPEAT"/>
    <property type="match status" value="1"/>
</dbReference>
<sequence length="135" mass="14695">MNSQPGCVGERERSLKSALHYCCESGEAGARCAAALVSVAPHLVPLKDQDGYTALHLAVIAGNLPLIRLLISKGAHIDAVDNEGHTSVHWATGKYIFHFLYTSRLFCFLLSRKMDGLSTPRFRHQSPPAATAPRL</sequence>
<keyword evidence="1" id="KW-0677">Repeat</keyword>
<dbReference type="Pfam" id="PF12796">
    <property type="entry name" value="Ank_2"/>
    <property type="match status" value="1"/>
</dbReference>
<dbReference type="SUPFAM" id="SSF48403">
    <property type="entry name" value="Ankyrin repeat"/>
    <property type="match status" value="1"/>
</dbReference>
<comment type="caution">
    <text evidence="4">The sequence shown here is derived from an EMBL/GenBank/DDBJ whole genome shotgun (WGS) entry which is preliminary data.</text>
</comment>
<dbReference type="PROSITE" id="PS50297">
    <property type="entry name" value="ANK_REP_REGION"/>
    <property type="match status" value="1"/>
</dbReference>
<evidence type="ECO:0000313" key="4">
    <source>
        <dbReference type="EMBL" id="KAL1110461.1"/>
    </source>
</evidence>
<evidence type="ECO:0000256" key="3">
    <source>
        <dbReference type="PROSITE-ProRule" id="PRU00023"/>
    </source>
</evidence>
<reference evidence="4 5" key="1">
    <citation type="submission" date="2024-07" db="EMBL/GenBank/DDBJ databases">
        <title>Chromosome-level genome assembly of the water stick insect Ranatra chinensis (Heteroptera: Nepidae).</title>
        <authorList>
            <person name="Liu X."/>
        </authorList>
    </citation>
    <scope>NUCLEOTIDE SEQUENCE [LARGE SCALE GENOMIC DNA]</scope>
    <source>
        <strain evidence="4">Cailab_2021Rc</strain>
        <tissue evidence="4">Muscle</tissue>
    </source>
</reference>